<protein>
    <submittedName>
        <fullName evidence="2">Dihydrofolate reductase family protein</fullName>
    </submittedName>
</protein>
<evidence type="ECO:0000313" key="3">
    <source>
        <dbReference type="Proteomes" id="UP001268256"/>
    </source>
</evidence>
<feature type="domain" description="Bacterial bifunctional deaminase-reductase C-terminal" evidence="1">
    <location>
        <begin position="10"/>
        <end position="160"/>
    </location>
</feature>
<dbReference type="RefSeq" id="WP_322877529.1">
    <property type="nucleotide sequence ID" value="NZ_JAVMIP010000003.1"/>
</dbReference>
<dbReference type="InterPro" id="IPR024072">
    <property type="entry name" value="DHFR-like_dom_sf"/>
</dbReference>
<keyword evidence="3" id="KW-1185">Reference proteome</keyword>
<name>A0AAE4JWK2_9CYAN</name>
<dbReference type="Gene3D" id="3.40.430.10">
    <property type="entry name" value="Dihydrofolate Reductase, subunit A"/>
    <property type="match status" value="1"/>
</dbReference>
<dbReference type="SUPFAM" id="SSF53597">
    <property type="entry name" value="Dihydrofolate reductase-like"/>
    <property type="match status" value="1"/>
</dbReference>
<dbReference type="GO" id="GO:0008703">
    <property type="term" value="F:5-amino-6-(5-phosphoribosylamino)uracil reductase activity"/>
    <property type="evidence" value="ECO:0007669"/>
    <property type="project" value="InterPro"/>
</dbReference>
<dbReference type="GO" id="GO:0009231">
    <property type="term" value="P:riboflavin biosynthetic process"/>
    <property type="evidence" value="ECO:0007669"/>
    <property type="project" value="InterPro"/>
</dbReference>
<dbReference type="PANTHER" id="PTHR38011">
    <property type="entry name" value="DIHYDROFOLATE REDUCTASE FAMILY PROTEIN (AFU_ORTHOLOGUE AFUA_8G06820)"/>
    <property type="match status" value="1"/>
</dbReference>
<sequence length="183" mass="20205">MTEVGLTCRVFIATSLDGFIARSNGALDWLPQTPEDSPDFTDYGYQAFMNSVDGVVLGRNTYELVKSFQPWPYANRPVVVLSHHSCNVPAALRSTVTVMAAEPEQVVDYLSNQGIRSVYIDGGQTIQQFLRAGLIQDLIISRIPILLGEGIPLFGPLTTDIPLVHQYTRSYDNGLVQSHYQVG</sequence>
<dbReference type="PANTHER" id="PTHR38011:SF11">
    <property type="entry name" value="2,5-DIAMINO-6-RIBOSYLAMINO-4(3H)-PYRIMIDINONE 5'-PHOSPHATE REDUCTASE"/>
    <property type="match status" value="1"/>
</dbReference>
<dbReference type="InterPro" id="IPR002734">
    <property type="entry name" value="RibDG_C"/>
</dbReference>
<dbReference type="Pfam" id="PF01872">
    <property type="entry name" value="RibD_C"/>
    <property type="match status" value="1"/>
</dbReference>
<accession>A0AAE4JWK2</accession>
<evidence type="ECO:0000259" key="1">
    <source>
        <dbReference type="Pfam" id="PF01872"/>
    </source>
</evidence>
<comment type="caution">
    <text evidence="2">The sequence shown here is derived from an EMBL/GenBank/DDBJ whole genome shotgun (WGS) entry which is preliminary data.</text>
</comment>
<reference evidence="3" key="1">
    <citation type="submission" date="2023-07" db="EMBL/GenBank/DDBJ databases">
        <authorList>
            <person name="Luz R."/>
            <person name="Cordeiro R."/>
            <person name="Fonseca A."/>
            <person name="Goncalves V."/>
        </authorList>
    </citation>
    <scope>NUCLEOTIDE SEQUENCE [LARGE SCALE GENOMIC DNA]</scope>
    <source>
        <strain evidence="3">BACA0444</strain>
    </source>
</reference>
<dbReference type="AlphaFoldDB" id="A0AAE4JWK2"/>
<dbReference type="EMBL" id="JAVMIP010000003">
    <property type="protein sequence ID" value="MDS3860248.1"/>
    <property type="molecule type" value="Genomic_DNA"/>
</dbReference>
<dbReference type="InterPro" id="IPR050765">
    <property type="entry name" value="Riboflavin_Biosynth_HTPR"/>
</dbReference>
<gene>
    <name evidence="2" type="ORF">RIF25_05455</name>
</gene>
<evidence type="ECO:0000313" key="2">
    <source>
        <dbReference type="EMBL" id="MDS3860248.1"/>
    </source>
</evidence>
<dbReference type="Proteomes" id="UP001268256">
    <property type="component" value="Unassembled WGS sequence"/>
</dbReference>
<organism evidence="2 3">
    <name type="scientific">Pseudocalidococcus azoricus BACA0444</name>
    <dbReference type="NCBI Taxonomy" id="2918990"/>
    <lineage>
        <taxon>Bacteria</taxon>
        <taxon>Bacillati</taxon>
        <taxon>Cyanobacteriota</taxon>
        <taxon>Cyanophyceae</taxon>
        <taxon>Acaryochloridales</taxon>
        <taxon>Thermosynechococcaceae</taxon>
        <taxon>Pseudocalidococcus</taxon>
        <taxon>Pseudocalidococcus azoricus</taxon>
    </lineage>
</organism>
<proteinExistence type="predicted"/>